<proteinExistence type="predicted"/>
<comment type="caution">
    <text evidence="2">The sequence shown here is derived from an EMBL/GenBank/DDBJ whole genome shotgun (WGS) entry which is preliminary data.</text>
</comment>
<organism evidence="2 3">
    <name type="scientific">Motilibacter deserti</name>
    <dbReference type="NCBI Taxonomy" id="2714956"/>
    <lineage>
        <taxon>Bacteria</taxon>
        <taxon>Bacillati</taxon>
        <taxon>Actinomycetota</taxon>
        <taxon>Actinomycetes</taxon>
        <taxon>Motilibacterales</taxon>
        <taxon>Motilibacteraceae</taxon>
        <taxon>Motilibacter</taxon>
    </lineage>
</organism>
<reference evidence="2 3" key="1">
    <citation type="submission" date="2020-03" db="EMBL/GenBank/DDBJ databases">
        <title>Two novel Motilibacter sp.</title>
        <authorList>
            <person name="Liu S."/>
        </authorList>
    </citation>
    <scope>NUCLEOTIDE SEQUENCE [LARGE SCALE GENOMIC DNA]</scope>
    <source>
        <strain evidence="2 3">E257</strain>
    </source>
</reference>
<dbReference type="EMBL" id="JAANNP010000001">
    <property type="protein sequence ID" value="NHC12396.1"/>
    <property type="molecule type" value="Genomic_DNA"/>
</dbReference>
<sequence length="127" mass="13784">MVIIEAARASILPTALRIAVVSAAAALPFAVLSHALDYPEWTRTLSSFVVVLAIAFFPLGLVFRLVQYGVWWFVNGWDWRETTYDSPFTRAALVRYSTPVVYVGTAFAAAAVVLALGSGLGRGDYTP</sequence>
<name>A0ABX0GQJ1_9ACTN</name>
<keyword evidence="1" id="KW-1133">Transmembrane helix</keyword>
<gene>
    <name evidence="2" type="ORF">G9H71_01190</name>
</gene>
<protein>
    <submittedName>
        <fullName evidence="2">Uncharacterized protein</fullName>
    </submittedName>
</protein>
<feature type="transmembrane region" description="Helical" evidence="1">
    <location>
        <begin position="48"/>
        <end position="74"/>
    </location>
</feature>
<dbReference type="Proteomes" id="UP000800981">
    <property type="component" value="Unassembled WGS sequence"/>
</dbReference>
<keyword evidence="1" id="KW-0812">Transmembrane</keyword>
<evidence type="ECO:0000313" key="3">
    <source>
        <dbReference type="Proteomes" id="UP000800981"/>
    </source>
</evidence>
<keyword evidence="1" id="KW-0472">Membrane</keyword>
<feature type="transmembrane region" description="Helical" evidence="1">
    <location>
        <begin position="100"/>
        <end position="121"/>
    </location>
</feature>
<dbReference type="RefSeq" id="WP_166276617.1">
    <property type="nucleotide sequence ID" value="NZ_JAANNP010000001.1"/>
</dbReference>
<keyword evidence="3" id="KW-1185">Reference proteome</keyword>
<feature type="transmembrane region" description="Helical" evidence="1">
    <location>
        <begin position="15"/>
        <end position="36"/>
    </location>
</feature>
<evidence type="ECO:0000256" key="1">
    <source>
        <dbReference type="SAM" id="Phobius"/>
    </source>
</evidence>
<evidence type="ECO:0000313" key="2">
    <source>
        <dbReference type="EMBL" id="NHC12396.1"/>
    </source>
</evidence>
<accession>A0ABX0GQJ1</accession>